<evidence type="ECO:0000256" key="1">
    <source>
        <dbReference type="SAM" id="MobiDB-lite"/>
    </source>
</evidence>
<gene>
    <name evidence="2" type="ORF">EYF80_049991</name>
</gene>
<organism evidence="2 3">
    <name type="scientific">Liparis tanakae</name>
    <name type="common">Tanaka's snailfish</name>
    <dbReference type="NCBI Taxonomy" id="230148"/>
    <lineage>
        <taxon>Eukaryota</taxon>
        <taxon>Metazoa</taxon>
        <taxon>Chordata</taxon>
        <taxon>Craniata</taxon>
        <taxon>Vertebrata</taxon>
        <taxon>Euteleostomi</taxon>
        <taxon>Actinopterygii</taxon>
        <taxon>Neopterygii</taxon>
        <taxon>Teleostei</taxon>
        <taxon>Neoteleostei</taxon>
        <taxon>Acanthomorphata</taxon>
        <taxon>Eupercaria</taxon>
        <taxon>Perciformes</taxon>
        <taxon>Cottioidei</taxon>
        <taxon>Cottales</taxon>
        <taxon>Liparidae</taxon>
        <taxon>Liparis</taxon>
    </lineage>
</organism>
<evidence type="ECO:0000313" key="3">
    <source>
        <dbReference type="Proteomes" id="UP000314294"/>
    </source>
</evidence>
<reference evidence="2 3" key="1">
    <citation type="submission" date="2019-03" db="EMBL/GenBank/DDBJ databases">
        <title>First draft genome of Liparis tanakae, snailfish: a comprehensive survey of snailfish specific genes.</title>
        <authorList>
            <person name="Kim W."/>
            <person name="Song I."/>
            <person name="Jeong J.-H."/>
            <person name="Kim D."/>
            <person name="Kim S."/>
            <person name="Ryu S."/>
            <person name="Song J.Y."/>
            <person name="Lee S.K."/>
        </authorList>
    </citation>
    <scope>NUCLEOTIDE SEQUENCE [LARGE SCALE GENOMIC DNA]</scope>
    <source>
        <tissue evidence="2">Muscle</tissue>
    </source>
</reference>
<name>A0A4Z2FG33_9TELE</name>
<dbReference type="Proteomes" id="UP000314294">
    <property type="component" value="Unassembled WGS sequence"/>
</dbReference>
<feature type="region of interest" description="Disordered" evidence="1">
    <location>
        <begin position="32"/>
        <end position="52"/>
    </location>
</feature>
<sequence>MEKDLHWGQVDQVDQVGVLILPASVGLKAALLSPPGRTGSQGPFSGPPGGLPSRASREWVGWFTAAHVYSWSCWGRARGLKALFSMSQGFLMASCKHIARVGSVWQPVV</sequence>
<evidence type="ECO:0000313" key="2">
    <source>
        <dbReference type="EMBL" id="TNN39850.1"/>
    </source>
</evidence>
<proteinExistence type="predicted"/>
<keyword evidence="3" id="KW-1185">Reference proteome</keyword>
<dbReference type="AlphaFoldDB" id="A0A4Z2FG33"/>
<accession>A0A4Z2FG33</accession>
<dbReference type="EMBL" id="SRLO01001242">
    <property type="protein sequence ID" value="TNN39850.1"/>
    <property type="molecule type" value="Genomic_DNA"/>
</dbReference>
<comment type="caution">
    <text evidence="2">The sequence shown here is derived from an EMBL/GenBank/DDBJ whole genome shotgun (WGS) entry which is preliminary data.</text>
</comment>
<protein>
    <submittedName>
        <fullName evidence="2">Uncharacterized protein</fullName>
    </submittedName>
</protein>